<feature type="compositionally biased region" description="Pro residues" evidence="4">
    <location>
        <begin position="1"/>
        <end position="18"/>
    </location>
</feature>
<feature type="domain" description="SRCR" evidence="5">
    <location>
        <begin position="57"/>
        <end position="173"/>
    </location>
</feature>
<protein>
    <recommendedName>
        <fullName evidence="5">SRCR domain-containing protein</fullName>
    </recommendedName>
</protein>
<dbReference type="PRINTS" id="PR00258">
    <property type="entry name" value="SPERACTRCPTR"/>
</dbReference>
<feature type="region of interest" description="Disordered" evidence="4">
    <location>
        <begin position="1"/>
        <end position="46"/>
    </location>
</feature>
<evidence type="ECO:0000313" key="7">
    <source>
        <dbReference type="Proteomes" id="UP001165080"/>
    </source>
</evidence>
<evidence type="ECO:0000256" key="3">
    <source>
        <dbReference type="ARBA" id="ARBA00023157"/>
    </source>
</evidence>
<keyword evidence="2" id="KW-0677">Repeat</keyword>
<evidence type="ECO:0000259" key="5">
    <source>
        <dbReference type="PROSITE" id="PS50287"/>
    </source>
</evidence>
<dbReference type="InterPro" id="IPR036772">
    <property type="entry name" value="SRCR-like_dom_sf"/>
</dbReference>
<dbReference type="GO" id="GO:0016020">
    <property type="term" value="C:membrane"/>
    <property type="evidence" value="ECO:0007669"/>
    <property type="project" value="InterPro"/>
</dbReference>
<dbReference type="AlphaFoldDB" id="A0A9W6BXD6"/>
<name>A0A9W6BXD6_9CHLO</name>
<dbReference type="Gene3D" id="3.10.250.10">
    <property type="entry name" value="SRCR-like domain"/>
    <property type="match status" value="2"/>
</dbReference>
<evidence type="ECO:0000313" key="6">
    <source>
        <dbReference type="EMBL" id="GLC59963.1"/>
    </source>
</evidence>
<dbReference type="Proteomes" id="UP001165080">
    <property type="component" value="Unassembled WGS sequence"/>
</dbReference>
<dbReference type="InterPro" id="IPR001190">
    <property type="entry name" value="SRCR"/>
</dbReference>
<feature type="domain" description="SRCR" evidence="5">
    <location>
        <begin position="191"/>
        <end position="311"/>
    </location>
</feature>
<reference evidence="6 7" key="1">
    <citation type="journal article" date="2023" name="Commun. Biol.">
        <title>Reorganization of the ancestral sex-determining regions during the evolution of trioecy in Pleodorina starrii.</title>
        <authorList>
            <person name="Takahashi K."/>
            <person name="Suzuki S."/>
            <person name="Kawai-Toyooka H."/>
            <person name="Yamamoto K."/>
            <person name="Hamaji T."/>
            <person name="Ootsuki R."/>
            <person name="Yamaguchi H."/>
            <person name="Kawachi M."/>
            <person name="Higashiyama T."/>
            <person name="Nozaki H."/>
        </authorList>
    </citation>
    <scope>NUCLEOTIDE SEQUENCE [LARGE SCALE GENOMIC DNA]</scope>
    <source>
        <strain evidence="6 7">NIES-4479</strain>
    </source>
</reference>
<keyword evidence="1" id="KW-0732">Signal</keyword>
<dbReference type="SUPFAM" id="SSF56487">
    <property type="entry name" value="SRCR-like"/>
    <property type="match status" value="2"/>
</dbReference>
<feature type="compositionally biased region" description="Pro residues" evidence="4">
    <location>
        <begin position="32"/>
        <end position="43"/>
    </location>
</feature>
<accession>A0A9W6BXD6</accession>
<comment type="caution">
    <text evidence="6">The sequence shown here is derived from an EMBL/GenBank/DDBJ whole genome shotgun (WGS) entry which is preliminary data.</text>
</comment>
<sequence>MPPSFPALMPPKPPPPLIPAATRPRSPRGKSSPPPPSPHPATPPGAVLETCGREGSIRLVGGNVEMSGMLQYCGNDGSGELKWGSVCGQPLKTNEATMVCKMLGFKDGFAIDEPRVGSFGLDGQYYTFAPNPADMPIWLHNIFCPSNANDLMSDCGSSVQRCKHGSDVAVACLTTGKPIRRYGCGGRGGTLRLMGGPTPNQGTVQVCKNNLWGTVCDTDWDDADALVACRQLGYASGAAVNAEGLFVVNGTALGGPAFPQGARDMKINYANLRCVESDEILDYCMRPPTNSLFTPECRVRDSRQDAGLVCWN</sequence>
<dbReference type="PANTHER" id="PTHR19331">
    <property type="entry name" value="SCAVENGER RECEPTOR DOMAIN-CONTAINING"/>
    <property type="match status" value="1"/>
</dbReference>
<proteinExistence type="predicted"/>
<evidence type="ECO:0000256" key="2">
    <source>
        <dbReference type="ARBA" id="ARBA00022737"/>
    </source>
</evidence>
<keyword evidence="3" id="KW-1015">Disulfide bond</keyword>
<dbReference type="EMBL" id="BRXU01000031">
    <property type="protein sequence ID" value="GLC59963.1"/>
    <property type="molecule type" value="Genomic_DNA"/>
</dbReference>
<keyword evidence="7" id="KW-1185">Reference proteome</keyword>
<dbReference type="PROSITE" id="PS00420">
    <property type="entry name" value="SRCR_1"/>
    <property type="match status" value="1"/>
</dbReference>
<evidence type="ECO:0000256" key="4">
    <source>
        <dbReference type="SAM" id="MobiDB-lite"/>
    </source>
</evidence>
<dbReference type="Pfam" id="PF00530">
    <property type="entry name" value="SRCR"/>
    <property type="match status" value="2"/>
</dbReference>
<organism evidence="6 7">
    <name type="scientific">Pleodorina starrii</name>
    <dbReference type="NCBI Taxonomy" id="330485"/>
    <lineage>
        <taxon>Eukaryota</taxon>
        <taxon>Viridiplantae</taxon>
        <taxon>Chlorophyta</taxon>
        <taxon>core chlorophytes</taxon>
        <taxon>Chlorophyceae</taxon>
        <taxon>CS clade</taxon>
        <taxon>Chlamydomonadales</taxon>
        <taxon>Volvocaceae</taxon>
        <taxon>Pleodorina</taxon>
    </lineage>
</organism>
<dbReference type="PROSITE" id="PS50287">
    <property type="entry name" value="SRCR_2"/>
    <property type="match status" value="2"/>
</dbReference>
<gene>
    <name evidence="6" type="primary">PLESTB002413</name>
    <name evidence="6" type="ORF">PLESTB_001558600</name>
</gene>
<evidence type="ECO:0000256" key="1">
    <source>
        <dbReference type="ARBA" id="ARBA00022729"/>
    </source>
</evidence>
<dbReference type="SMART" id="SM00202">
    <property type="entry name" value="SR"/>
    <property type="match status" value="2"/>
</dbReference>